<keyword evidence="2" id="KW-1185">Reference proteome</keyword>
<evidence type="ECO:0000313" key="1">
    <source>
        <dbReference type="EMBL" id="AMO22152.1"/>
    </source>
</evidence>
<name>A0A127JVV2_9BURK</name>
<reference evidence="1 2" key="1">
    <citation type="journal article" date="2014" name="Int. J. Syst. Evol. Microbiol.">
        <title>Ramlibacter solisilvae sp. nov., isolated from forest soil, and emended description of the genus Ramlibacter.</title>
        <authorList>
            <person name="Lee H.J."/>
            <person name="Lee S.H."/>
            <person name="Lee S.S."/>
            <person name="Lee J.S."/>
            <person name="Kim Y."/>
            <person name="Kim S.C."/>
            <person name="Jeon C.O."/>
        </authorList>
    </citation>
    <scope>NUCLEOTIDE SEQUENCE [LARGE SCALE GENOMIC DNA]</scope>
    <source>
        <strain evidence="1 2">5-10</strain>
    </source>
</reference>
<organism evidence="1 2">
    <name type="scientific">Ramlibacter tataouinensis</name>
    <dbReference type="NCBI Taxonomy" id="94132"/>
    <lineage>
        <taxon>Bacteria</taxon>
        <taxon>Pseudomonadati</taxon>
        <taxon>Pseudomonadota</taxon>
        <taxon>Betaproteobacteria</taxon>
        <taxon>Burkholderiales</taxon>
        <taxon>Comamonadaceae</taxon>
        <taxon>Ramlibacter</taxon>
    </lineage>
</organism>
<proteinExistence type="predicted"/>
<dbReference type="Gene3D" id="3.40.720.10">
    <property type="entry name" value="Alkaline Phosphatase, subunit A"/>
    <property type="match status" value="1"/>
</dbReference>
<dbReference type="SUPFAM" id="SSF53649">
    <property type="entry name" value="Alkaline phosphatase-like"/>
    <property type="match status" value="1"/>
</dbReference>
<protein>
    <submittedName>
        <fullName evidence="1">Uncharacterized protein</fullName>
    </submittedName>
</protein>
<dbReference type="Proteomes" id="UP000070433">
    <property type="component" value="Chromosome"/>
</dbReference>
<dbReference type="EMBL" id="CP010951">
    <property type="protein sequence ID" value="AMO22152.1"/>
    <property type="molecule type" value="Genomic_DNA"/>
</dbReference>
<evidence type="ECO:0000313" key="2">
    <source>
        <dbReference type="Proteomes" id="UP000070433"/>
    </source>
</evidence>
<sequence length="529" mass="58818">MIVLDAPNEALLRDWMAAGHLPKLAALRERSAVVELHSTKRFSNEHCWIPMLTGRKRERWDHWLDHWDPRHYRYTEASIYHWLQAPAFYALGDRREVVTFDLTAPLMDGVQGAQVVGWATELNEAYPASRPAGLISELIARHGPDPKMTRAASITNALSGEEGLSYVVPSMYDTRALLDYAQGQVQSVERRTRACLDLLREQPWDLFLAQYSEIHTAGHLLWHLSQPHPLNVLRRDGADPMLEVYRAVDASIGELAAACGPDVHLAVLTLDQIVADCLESARVLLLPEFMYRWNFGGRAALAAGDASAGVPPPRLHFRRHWKHEVWDLRTPEGEAELESPAAQEARGDPMNWCPANWYLPAWPRMRAFAMPSVADGYIRLNVTGREAQGLVAADAFIPTCEEITRELAGLVDPRSGRPLVQRVIRVRDDPFDADPRKTPADLIVVFQDEVPVDAAQSPRFGRIGPVPYFRTGSHNAHDVALTSTMYVSGPRVGPGPVAGRGALEDVGAILLGLLGEPLPADFDGIDRLQ</sequence>
<dbReference type="PATRIC" id="fig|94132.3.peg.742"/>
<gene>
    <name evidence="1" type="ORF">UC35_03695</name>
</gene>
<dbReference type="AlphaFoldDB" id="A0A127JVV2"/>
<dbReference type="InterPro" id="IPR017850">
    <property type="entry name" value="Alkaline_phosphatase_core_sf"/>
</dbReference>
<accession>A0A127JVV2</accession>